<dbReference type="SUPFAM" id="SSF55347">
    <property type="entry name" value="Glyceraldehyde-3-phosphate dehydrogenase-like, C-terminal domain"/>
    <property type="match status" value="1"/>
</dbReference>
<evidence type="ECO:0000256" key="4">
    <source>
        <dbReference type="ARBA" id="ARBA00006825"/>
    </source>
</evidence>
<dbReference type="SUPFAM" id="SSF69055">
    <property type="entry name" value="1-deoxy-D-xylulose-5-phosphate reductoisomerase, C-terminal domain"/>
    <property type="match status" value="1"/>
</dbReference>
<organism evidence="11">
    <name type="scientific">marine metagenome</name>
    <dbReference type="NCBI Taxonomy" id="408172"/>
    <lineage>
        <taxon>unclassified sequences</taxon>
        <taxon>metagenomes</taxon>
        <taxon>ecological metagenomes</taxon>
    </lineage>
</organism>
<evidence type="ECO:0000259" key="9">
    <source>
        <dbReference type="Pfam" id="PF08436"/>
    </source>
</evidence>
<proteinExistence type="inferred from homology"/>
<dbReference type="PANTHER" id="PTHR30525:SF0">
    <property type="entry name" value="1-DEOXY-D-XYLULOSE 5-PHOSPHATE REDUCTOISOMERASE, CHLOROPLASTIC"/>
    <property type="match status" value="1"/>
</dbReference>
<comment type="catalytic activity">
    <reaction evidence="8">
        <text>2-C-methyl-D-erythritol 4-phosphate + NADP(+) = 1-deoxy-D-xylulose 5-phosphate + NADPH + H(+)</text>
        <dbReference type="Rhea" id="RHEA:13717"/>
        <dbReference type="ChEBI" id="CHEBI:15378"/>
        <dbReference type="ChEBI" id="CHEBI:57783"/>
        <dbReference type="ChEBI" id="CHEBI:57792"/>
        <dbReference type="ChEBI" id="CHEBI:58262"/>
        <dbReference type="ChEBI" id="CHEBI:58349"/>
        <dbReference type="EC" id="1.1.1.267"/>
    </reaction>
    <physiologicalReaction direction="right-to-left" evidence="8">
        <dbReference type="Rhea" id="RHEA:13719"/>
    </physiologicalReaction>
</comment>
<dbReference type="InterPro" id="IPR003821">
    <property type="entry name" value="DXP_reductoisomerase"/>
</dbReference>
<dbReference type="Gene3D" id="1.10.1740.10">
    <property type="match status" value="1"/>
</dbReference>
<dbReference type="GO" id="GO:0070402">
    <property type="term" value="F:NADPH binding"/>
    <property type="evidence" value="ECO:0007669"/>
    <property type="project" value="TreeGrafter"/>
</dbReference>
<evidence type="ECO:0000313" key="11">
    <source>
        <dbReference type="EMBL" id="SVC54707.1"/>
    </source>
</evidence>
<dbReference type="EC" id="1.1.1.267" evidence="5"/>
<evidence type="ECO:0000256" key="6">
    <source>
        <dbReference type="ARBA" id="ARBA00022723"/>
    </source>
</evidence>
<gene>
    <name evidence="11" type="ORF">METZ01_LOCUS307561</name>
</gene>
<feature type="non-terminal residue" evidence="11">
    <location>
        <position position="1"/>
    </location>
</feature>
<evidence type="ECO:0000256" key="1">
    <source>
        <dbReference type="ARBA" id="ARBA00001936"/>
    </source>
</evidence>
<comment type="cofactor">
    <cofactor evidence="2">
        <name>Mg(2+)</name>
        <dbReference type="ChEBI" id="CHEBI:18420"/>
    </cofactor>
</comment>
<evidence type="ECO:0000256" key="2">
    <source>
        <dbReference type="ARBA" id="ARBA00001946"/>
    </source>
</evidence>
<accession>A0A382N3F6</accession>
<protein>
    <recommendedName>
        <fullName evidence="5">1-deoxy-D-xylulose-5-phosphate reductoisomerase</fullName>
        <ecNumber evidence="5">1.1.1.267</ecNumber>
    </recommendedName>
</protein>
<feature type="domain" description="1-deoxy-D-xylulose 5-phosphate reductoisomerase C-terminal" evidence="9">
    <location>
        <begin position="13"/>
        <end position="78"/>
    </location>
</feature>
<dbReference type="EMBL" id="UINC01097197">
    <property type="protein sequence ID" value="SVC54707.1"/>
    <property type="molecule type" value="Genomic_DNA"/>
</dbReference>
<dbReference type="UniPathway" id="UPA00056">
    <property type="reaction ID" value="UER00092"/>
</dbReference>
<evidence type="ECO:0000256" key="5">
    <source>
        <dbReference type="ARBA" id="ARBA00012366"/>
    </source>
</evidence>
<evidence type="ECO:0000256" key="7">
    <source>
        <dbReference type="ARBA" id="ARBA00023002"/>
    </source>
</evidence>
<evidence type="ECO:0000259" key="10">
    <source>
        <dbReference type="Pfam" id="PF13288"/>
    </source>
</evidence>
<evidence type="ECO:0000256" key="3">
    <source>
        <dbReference type="ARBA" id="ARBA00005094"/>
    </source>
</evidence>
<comment type="cofactor">
    <cofactor evidence="1">
        <name>Mn(2+)</name>
        <dbReference type="ChEBI" id="CHEBI:29035"/>
    </cofactor>
</comment>
<keyword evidence="6" id="KW-0479">Metal-binding</keyword>
<keyword evidence="7" id="KW-0560">Oxidoreductase</keyword>
<dbReference type="AlphaFoldDB" id="A0A382N3F6"/>
<dbReference type="GO" id="GO:0051484">
    <property type="term" value="P:isopentenyl diphosphate biosynthetic process, methylerythritol 4-phosphate pathway involved in terpenoid biosynthetic process"/>
    <property type="evidence" value="ECO:0007669"/>
    <property type="project" value="TreeGrafter"/>
</dbReference>
<reference evidence="11" key="1">
    <citation type="submission" date="2018-05" db="EMBL/GenBank/DDBJ databases">
        <authorList>
            <person name="Lanie J.A."/>
            <person name="Ng W.-L."/>
            <person name="Kazmierczak K.M."/>
            <person name="Andrzejewski T.M."/>
            <person name="Davidsen T.M."/>
            <person name="Wayne K.J."/>
            <person name="Tettelin H."/>
            <person name="Glass J.I."/>
            <person name="Rusch D."/>
            <person name="Podicherti R."/>
            <person name="Tsui H.-C.T."/>
            <person name="Winkler M.E."/>
        </authorList>
    </citation>
    <scope>NUCLEOTIDE SEQUENCE</scope>
</reference>
<dbReference type="Pfam" id="PF08436">
    <property type="entry name" value="DXP_redisom_C"/>
    <property type="match status" value="1"/>
</dbReference>
<dbReference type="GO" id="GO:0030604">
    <property type="term" value="F:1-deoxy-D-xylulose-5-phosphate reductoisomerase activity"/>
    <property type="evidence" value="ECO:0007669"/>
    <property type="project" value="UniProtKB-EC"/>
</dbReference>
<dbReference type="PANTHER" id="PTHR30525">
    <property type="entry name" value="1-DEOXY-D-XYLULOSE 5-PHOSPHATE REDUCTOISOMERASE"/>
    <property type="match status" value="1"/>
</dbReference>
<comment type="similarity">
    <text evidence="4">Belongs to the DXR family.</text>
</comment>
<evidence type="ECO:0000256" key="8">
    <source>
        <dbReference type="ARBA" id="ARBA00048543"/>
    </source>
</evidence>
<dbReference type="GO" id="GO:0030145">
    <property type="term" value="F:manganese ion binding"/>
    <property type="evidence" value="ECO:0007669"/>
    <property type="project" value="TreeGrafter"/>
</dbReference>
<dbReference type="Pfam" id="PF13288">
    <property type="entry name" value="DXPR_C"/>
    <property type="match status" value="1"/>
</dbReference>
<name>A0A382N3F6_9ZZZZ</name>
<dbReference type="InterPro" id="IPR013644">
    <property type="entry name" value="DXP_reductoisomerase_C"/>
</dbReference>
<dbReference type="InterPro" id="IPR036169">
    <property type="entry name" value="DXPR_C_sf"/>
</dbReference>
<feature type="domain" description="DXP reductoisomerase C-terminal" evidence="10">
    <location>
        <begin position="110"/>
        <end position="226"/>
    </location>
</feature>
<comment type="pathway">
    <text evidence="3">Isoprenoid biosynthesis; isopentenyl diphosphate biosynthesis via DXP pathway; isopentenyl diphosphate from 1-deoxy-D-xylulose 5-phosphate: step 1/6.</text>
</comment>
<dbReference type="InterPro" id="IPR026877">
    <property type="entry name" value="DXPR_C"/>
</dbReference>
<sequence length="239" mass="26396">LICPVKPLTNRLEEHGIEKVILTASGGPFLDFPTKELDNVTPEQAAAHPKWNMGKKISIDSATMMNKGLELIEACALFSIKPNRVEIVVHPQSIVHSLVEYSDGSLLAQMANPDMRIPIVNALGYPDRISSGSERLNVGQLGILEFRDPDERHYPCLRLAREVAETGGTAPVILNAANEIAVGAFCSGRIRFTQISEFVDRTLQVFPVQIRRDLETVLEVDLNTRRVTKDLIMNGSDTP</sequence>